<dbReference type="PIRSF" id="PIRSF000654">
    <property type="entry name" value="Integrin-linked_kinase"/>
    <property type="match status" value="1"/>
</dbReference>
<name>X0TDD9_9ZZZZ</name>
<dbReference type="InterPro" id="IPR008271">
    <property type="entry name" value="Ser/Thr_kinase_AS"/>
</dbReference>
<dbReference type="PROSITE" id="PS50011">
    <property type="entry name" value="PROTEIN_KINASE_DOM"/>
    <property type="match status" value="1"/>
</dbReference>
<dbReference type="AlphaFoldDB" id="X0TDD9"/>
<dbReference type="EMBL" id="BARS01018173">
    <property type="protein sequence ID" value="GAF91528.1"/>
    <property type="molecule type" value="Genomic_DNA"/>
</dbReference>
<keyword evidence="1" id="KW-0808">Transferase</keyword>
<keyword evidence="2" id="KW-0547">Nucleotide-binding</keyword>
<dbReference type="GO" id="GO:0005524">
    <property type="term" value="F:ATP binding"/>
    <property type="evidence" value="ECO:0007669"/>
    <property type="project" value="UniProtKB-KW"/>
</dbReference>
<evidence type="ECO:0000256" key="4">
    <source>
        <dbReference type="ARBA" id="ARBA00022840"/>
    </source>
</evidence>
<dbReference type="SMART" id="SM00220">
    <property type="entry name" value="S_TKc"/>
    <property type="match status" value="1"/>
</dbReference>
<dbReference type="GO" id="GO:0004674">
    <property type="term" value="F:protein serine/threonine kinase activity"/>
    <property type="evidence" value="ECO:0007669"/>
    <property type="project" value="TreeGrafter"/>
</dbReference>
<proteinExistence type="predicted"/>
<evidence type="ECO:0000259" key="5">
    <source>
        <dbReference type="PROSITE" id="PS50011"/>
    </source>
</evidence>
<sequence>MEDLIGKTLDNTYRVEEYLGQAVMGAVYAAHDIAYDRRVALKVMHSHIVRREGFRDRFLALEEAVTDLDHPGIVKVYGFSRNREVLYIVMEFVHGQNLRDALRILKEQQQIISLPESLAIAQLAAEALDYAHSRGVYHADIKPSNIILRPMSRGQTDKAGIGVQPIITDFGTGKLAETGTQTYTEMPDGTQGYMAPEQWEGAQLDGRCDIYALGVVLYELVTGRVPFETKRRANSGL</sequence>
<keyword evidence="3" id="KW-0418">Kinase</keyword>
<feature type="non-terminal residue" evidence="6">
    <location>
        <position position="237"/>
    </location>
</feature>
<evidence type="ECO:0000313" key="6">
    <source>
        <dbReference type="EMBL" id="GAF91528.1"/>
    </source>
</evidence>
<dbReference type="SUPFAM" id="SSF56112">
    <property type="entry name" value="Protein kinase-like (PK-like)"/>
    <property type="match status" value="1"/>
</dbReference>
<dbReference type="CDD" id="cd14014">
    <property type="entry name" value="STKc_PknB_like"/>
    <property type="match status" value="1"/>
</dbReference>
<dbReference type="InterPro" id="IPR000719">
    <property type="entry name" value="Prot_kinase_dom"/>
</dbReference>
<gene>
    <name evidence="6" type="ORF">S01H1_29611</name>
</gene>
<evidence type="ECO:0000256" key="1">
    <source>
        <dbReference type="ARBA" id="ARBA00022679"/>
    </source>
</evidence>
<evidence type="ECO:0000256" key="3">
    <source>
        <dbReference type="ARBA" id="ARBA00022777"/>
    </source>
</evidence>
<dbReference type="PANTHER" id="PTHR43289:SF6">
    <property type="entry name" value="SERINE_THREONINE-PROTEIN KINASE NEKL-3"/>
    <property type="match status" value="1"/>
</dbReference>
<organism evidence="6">
    <name type="scientific">marine sediment metagenome</name>
    <dbReference type="NCBI Taxonomy" id="412755"/>
    <lineage>
        <taxon>unclassified sequences</taxon>
        <taxon>metagenomes</taxon>
        <taxon>ecological metagenomes</taxon>
    </lineage>
</organism>
<reference evidence="6" key="1">
    <citation type="journal article" date="2014" name="Front. Microbiol.">
        <title>High frequency of phylogenetically diverse reductive dehalogenase-homologous genes in deep subseafloor sedimentary metagenomes.</title>
        <authorList>
            <person name="Kawai M."/>
            <person name="Futagami T."/>
            <person name="Toyoda A."/>
            <person name="Takaki Y."/>
            <person name="Nishi S."/>
            <person name="Hori S."/>
            <person name="Arai W."/>
            <person name="Tsubouchi T."/>
            <person name="Morono Y."/>
            <person name="Uchiyama I."/>
            <person name="Ito T."/>
            <person name="Fujiyama A."/>
            <person name="Inagaki F."/>
            <person name="Takami H."/>
        </authorList>
    </citation>
    <scope>NUCLEOTIDE SEQUENCE</scope>
    <source>
        <strain evidence="6">Expedition CK06-06</strain>
    </source>
</reference>
<accession>X0TDD9</accession>
<dbReference type="Gene3D" id="3.30.200.20">
    <property type="entry name" value="Phosphorylase Kinase, domain 1"/>
    <property type="match status" value="1"/>
</dbReference>
<comment type="caution">
    <text evidence="6">The sequence shown here is derived from an EMBL/GenBank/DDBJ whole genome shotgun (WGS) entry which is preliminary data.</text>
</comment>
<keyword evidence="4" id="KW-0067">ATP-binding</keyword>
<feature type="domain" description="Protein kinase" evidence="5">
    <location>
        <begin position="13"/>
        <end position="237"/>
    </location>
</feature>
<dbReference type="Gene3D" id="1.10.510.10">
    <property type="entry name" value="Transferase(Phosphotransferase) domain 1"/>
    <property type="match status" value="1"/>
</dbReference>
<dbReference type="PROSITE" id="PS00108">
    <property type="entry name" value="PROTEIN_KINASE_ST"/>
    <property type="match status" value="1"/>
</dbReference>
<dbReference type="PANTHER" id="PTHR43289">
    <property type="entry name" value="MITOGEN-ACTIVATED PROTEIN KINASE KINASE KINASE 20-RELATED"/>
    <property type="match status" value="1"/>
</dbReference>
<evidence type="ECO:0000256" key="2">
    <source>
        <dbReference type="ARBA" id="ARBA00022741"/>
    </source>
</evidence>
<dbReference type="Pfam" id="PF00069">
    <property type="entry name" value="Pkinase"/>
    <property type="match status" value="1"/>
</dbReference>
<dbReference type="InterPro" id="IPR011009">
    <property type="entry name" value="Kinase-like_dom_sf"/>
</dbReference>
<protein>
    <recommendedName>
        <fullName evidence="5">Protein kinase domain-containing protein</fullName>
    </recommendedName>
</protein>